<protein>
    <submittedName>
        <fullName evidence="1">Putative ovule protein</fullName>
    </submittedName>
</protein>
<dbReference type="AlphaFoldDB" id="A0A0V0GIV1"/>
<dbReference type="EMBL" id="GEDG01038142">
    <property type="protein sequence ID" value="JAP07741.1"/>
    <property type="molecule type" value="Transcribed_RNA"/>
</dbReference>
<accession>A0A0V0GIV1</accession>
<proteinExistence type="predicted"/>
<name>A0A0V0GIV1_SOLCH</name>
<sequence>MESYVNIAFPSTSLKFFNLTSLLMRLPASYAVPTVFTSTISYLHSIPNISFFPVRSTSCFLPPSLSIDSVLLTWQLLP</sequence>
<reference evidence="1" key="1">
    <citation type="submission" date="2015-12" db="EMBL/GenBank/DDBJ databases">
        <title>Gene expression during late stages of embryo sac development: a critical building block for successful pollen-pistil interactions.</title>
        <authorList>
            <person name="Liu Y."/>
            <person name="Joly V."/>
            <person name="Sabar M."/>
            <person name="Matton D.P."/>
        </authorList>
    </citation>
    <scope>NUCLEOTIDE SEQUENCE</scope>
</reference>
<evidence type="ECO:0000313" key="1">
    <source>
        <dbReference type="EMBL" id="JAP07741.1"/>
    </source>
</evidence>
<organism evidence="1">
    <name type="scientific">Solanum chacoense</name>
    <name type="common">Chaco potato</name>
    <dbReference type="NCBI Taxonomy" id="4108"/>
    <lineage>
        <taxon>Eukaryota</taxon>
        <taxon>Viridiplantae</taxon>
        <taxon>Streptophyta</taxon>
        <taxon>Embryophyta</taxon>
        <taxon>Tracheophyta</taxon>
        <taxon>Spermatophyta</taxon>
        <taxon>Magnoliopsida</taxon>
        <taxon>eudicotyledons</taxon>
        <taxon>Gunneridae</taxon>
        <taxon>Pentapetalae</taxon>
        <taxon>asterids</taxon>
        <taxon>lamiids</taxon>
        <taxon>Solanales</taxon>
        <taxon>Solanaceae</taxon>
        <taxon>Solanoideae</taxon>
        <taxon>Solaneae</taxon>
        <taxon>Solanum</taxon>
    </lineage>
</organism>